<protein>
    <submittedName>
        <fullName evidence="1">Uncharacterized protein</fullName>
    </submittedName>
</protein>
<evidence type="ECO:0000313" key="1">
    <source>
        <dbReference type="EMBL" id="WXK80081.1"/>
    </source>
</evidence>
<proteinExistence type="predicted"/>
<accession>A0ABZ2QU51</accession>
<evidence type="ECO:0000313" key="2">
    <source>
        <dbReference type="Proteomes" id="UP001626628"/>
    </source>
</evidence>
<keyword evidence="2" id="KW-1185">Reference proteome</keyword>
<gene>
    <name evidence="1" type="ORF">WAB15_31040</name>
</gene>
<sequence>MNTAVGYPVRAEQVRLALKFMCDLGAHPEVAGTERHNAYSALLMVGGLLHSWQPVKPHITAQASVENVEATQAAPAATA</sequence>
<dbReference type="RefSeq" id="WP_407288240.1">
    <property type="nucleotide sequence ID" value="NZ_CP147982.1"/>
</dbReference>
<reference evidence="1 2" key="1">
    <citation type="submission" date="2024-03" db="EMBL/GenBank/DDBJ databases">
        <title>The complete genome of Streptomyces sirii sp.nov.</title>
        <authorList>
            <person name="Zakalyukina Y.V."/>
            <person name="Belik A.R."/>
            <person name="Biryukov M.V."/>
            <person name="Baturina O.A."/>
            <person name="Kabilov M.R."/>
        </authorList>
    </citation>
    <scope>NUCLEOTIDE SEQUENCE [LARGE SCALE GENOMIC DNA]</scope>
    <source>
        <strain evidence="1 2">BP-8</strain>
    </source>
</reference>
<name>A0ABZ2QU51_9ACTN</name>
<dbReference type="EMBL" id="CP147982">
    <property type="protein sequence ID" value="WXK80081.1"/>
    <property type="molecule type" value="Genomic_DNA"/>
</dbReference>
<dbReference type="Proteomes" id="UP001626628">
    <property type="component" value="Chromosome"/>
</dbReference>
<organism evidence="1 2">
    <name type="scientific">Streptomyces sirii</name>
    <dbReference type="NCBI Taxonomy" id="3127701"/>
    <lineage>
        <taxon>Bacteria</taxon>
        <taxon>Bacillati</taxon>
        <taxon>Actinomycetota</taxon>
        <taxon>Actinomycetes</taxon>
        <taxon>Kitasatosporales</taxon>
        <taxon>Streptomycetaceae</taxon>
        <taxon>Streptomyces</taxon>
    </lineage>
</organism>